<dbReference type="InterPro" id="IPR002136">
    <property type="entry name" value="Ribosomal_uL4"/>
</dbReference>
<evidence type="ECO:0000256" key="6">
    <source>
        <dbReference type="ARBA" id="ARBA00023274"/>
    </source>
</evidence>
<comment type="similarity">
    <text evidence="2">Belongs to the universal ribosomal protein uS13 family.</text>
</comment>
<name>A0A099NXA4_PICKU</name>
<evidence type="ECO:0000256" key="3">
    <source>
        <dbReference type="ARBA" id="ARBA00010528"/>
    </source>
</evidence>
<dbReference type="GO" id="GO:0015935">
    <property type="term" value="C:small ribosomal subunit"/>
    <property type="evidence" value="ECO:0007669"/>
    <property type="project" value="TreeGrafter"/>
</dbReference>
<dbReference type="GO" id="GO:0003723">
    <property type="term" value="F:RNA binding"/>
    <property type="evidence" value="ECO:0007669"/>
    <property type="project" value="InterPro"/>
</dbReference>
<dbReference type="PANTHER" id="PTHR10871">
    <property type="entry name" value="30S RIBOSOMAL PROTEIN S13/40S RIBOSOMAL PROTEIN S18"/>
    <property type="match status" value="1"/>
</dbReference>
<dbReference type="GO" id="GO:0003735">
    <property type="term" value="F:structural constituent of ribosome"/>
    <property type="evidence" value="ECO:0007669"/>
    <property type="project" value="InterPro"/>
</dbReference>
<evidence type="ECO:0000313" key="8">
    <source>
        <dbReference type="Proteomes" id="UP000029867"/>
    </source>
</evidence>
<dbReference type="SUPFAM" id="SSF46946">
    <property type="entry name" value="S13-like H2TH domain"/>
    <property type="match status" value="1"/>
</dbReference>
<dbReference type="GO" id="GO:0000054">
    <property type="term" value="P:ribosomal subunit export from nucleus"/>
    <property type="evidence" value="ECO:0007669"/>
    <property type="project" value="UniProtKB-ARBA"/>
</dbReference>
<dbReference type="Gene3D" id="3.40.1370.10">
    <property type="match status" value="1"/>
</dbReference>
<dbReference type="Pfam" id="PF00416">
    <property type="entry name" value="Ribosomal_S13"/>
    <property type="match status" value="1"/>
</dbReference>
<dbReference type="InterPro" id="IPR023574">
    <property type="entry name" value="Ribosomal_uL4_dom_sf"/>
</dbReference>
<comment type="caution">
    <text evidence="7">The sequence shown here is derived from an EMBL/GenBank/DDBJ whole genome shotgun (WGS) entry which is preliminary data.</text>
</comment>
<proteinExistence type="inferred from homology"/>
<dbReference type="PROSITE" id="PS00646">
    <property type="entry name" value="RIBOSOMAL_S13_1"/>
    <property type="match status" value="1"/>
</dbReference>
<dbReference type="Gene3D" id="1.10.8.50">
    <property type="match status" value="1"/>
</dbReference>
<dbReference type="AlphaFoldDB" id="A0A099NXA4"/>
<reference evidence="8" key="1">
    <citation type="journal article" date="2014" name="Microb. Cell Fact.">
        <title>Exploiting Issatchenkia orientalis SD108 for succinic acid production.</title>
        <authorList>
            <person name="Xiao H."/>
            <person name="Shao Z."/>
            <person name="Jiang Y."/>
            <person name="Dole S."/>
            <person name="Zhao H."/>
        </authorList>
    </citation>
    <scope>NUCLEOTIDE SEQUENCE [LARGE SCALE GENOMIC DNA]</scope>
    <source>
        <strain evidence="8">SD108</strain>
    </source>
</reference>
<dbReference type="HAMAP" id="MF_01315">
    <property type="entry name" value="Ribosomal_uS13"/>
    <property type="match status" value="1"/>
</dbReference>
<dbReference type="eggNOG" id="KOG3311">
    <property type="taxonomic scope" value="Eukaryota"/>
</dbReference>
<dbReference type="InterPro" id="IPR018269">
    <property type="entry name" value="Ribosomal_uS13_CS"/>
</dbReference>
<dbReference type="GO" id="GO:0000447">
    <property type="term" value="P:endonucleolytic cleavage in ITS1 to separate SSU-rRNA from 5.8S rRNA and LSU-rRNA from tricistronic rRNA transcript (SSU-rRNA, 5.8S rRNA, LSU-rRNA)"/>
    <property type="evidence" value="ECO:0007669"/>
    <property type="project" value="UniProtKB-ARBA"/>
</dbReference>
<dbReference type="PROSITE" id="PS50159">
    <property type="entry name" value="RIBOSOMAL_S13_2"/>
    <property type="match status" value="1"/>
</dbReference>
<keyword evidence="6" id="KW-0687">Ribonucleoprotein</keyword>
<dbReference type="InterPro" id="IPR001892">
    <property type="entry name" value="Ribosomal_uS13"/>
</dbReference>
<dbReference type="VEuPathDB" id="FungiDB:C5L36_0C07790"/>
<organism evidence="7 8">
    <name type="scientific">Pichia kudriavzevii</name>
    <name type="common">Yeast</name>
    <name type="synonym">Issatchenkia orientalis</name>
    <dbReference type="NCBI Taxonomy" id="4909"/>
    <lineage>
        <taxon>Eukaryota</taxon>
        <taxon>Fungi</taxon>
        <taxon>Dikarya</taxon>
        <taxon>Ascomycota</taxon>
        <taxon>Saccharomycotina</taxon>
        <taxon>Pichiomycetes</taxon>
        <taxon>Pichiales</taxon>
        <taxon>Pichiaceae</taxon>
        <taxon>Pichia</taxon>
    </lineage>
</organism>
<comment type="subcellular location">
    <subcellularLocation>
        <location evidence="1">Cytoplasm</location>
    </subcellularLocation>
</comment>
<dbReference type="InterPro" id="IPR027437">
    <property type="entry name" value="Rbsml_uS13_C"/>
</dbReference>
<evidence type="ECO:0000256" key="2">
    <source>
        <dbReference type="ARBA" id="ARBA00008080"/>
    </source>
</evidence>
<evidence type="ECO:0000256" key="1">
    <source>
        <dbReference type="ARBA" id="ARBA00004496"/>
    </source>
</evidence>
<dbReference type="FunFam" id="4.10.910.10:FF:000002">
    <property type="entry name" value="40S ribosomal protein S18"/>
    <property type="match status" value="1"/>
</dbReference>
<dbReference type="HOGENOM" id="CLU_628491_0_0_1"/>
<dbReference type="Pfam" id="PF00573">
    <property type="entry name" value="Ribosomal_L4"/>
    <property type="match status" value="1"/>
</dbReference>
<keyword evidence="4" id="KW-0963">Cytoplasm</keyword>
<evidence type="ECO:0000313" key="7">
    <source>
        <dbReference type="EMBL" id="KGK36526.1"/>
    </source>
</evidence>
<comment type="similarity">
    <text evidence="3">Belongs to the universal ribosomal protein uL4 family.</text>
</comment>
<dbReference type="GO" id="GO:0006412">
    <property type="term" value="P:translation"/>
    <property type="evidence" value="ECO:0007669"/>
    <property type="project" value="InterPro"/>
</dbReference>
<keyword evidence="5" id="KW-0689">Ribosomal protein</keyword>
<dbReference type="Proteomes" id="UP000029867">
    <property type="component" value="Unassembled WGS sequence"/>
</dbReference>
<dbReference type="EMBL" id="JQFK01000065">
    <property type="protein sequence ID" value="KGK36526.1"/>
    <property type="molecule type" value="Genomic_DNA"/>
</dbReference>
<gene>
    <name evidence="7" type="ORF">JL09_g4324</name>
</gene>
<dbReference type="GO" id="GO:0005829">
    <property type="term" value="C:cytosol"/>
    <property type="evidence" value="ECO:0007669"/>
    <property type="project" value="TreeGrafter"/>
</dbReference>
<dbReference type="SUPFAM" id="SSF52166">
    <property type="entry name" value="Ribosomal protein L4"/>
    <property type="match status" value="1"/>
</dbReference>
<dbReference type="InterPro" id="IPR010979">
    <property type="entry name" value="Ribosomal_uS13-like_H2TH"/>
</dbReference>
<protein>
    <submittedName>
        <fullName evidence="7">Uncharacterized protein</fullName>
    </submittedName>
</protein>
<evidence type="ECO:0000256" key="4">
    <source>
        <dbReference type="ARBA" id="ARBA00022490"/>
    </source>
</evidence>
<sequence>MFPKPLRSSISSTVSVLVRGLATSTEIFPNAIKPSGFSIATLRSFPSLEPHSIFPVHNVLVNQPLRRDILWLAAVMELDNKRVGASNPPGRSQHKFSRHKLFKQKGTGRARVGDANSPIRFRGAYALARHAPNDFSTDLPTKVYHYAYRVALSDAFRRGKLFIIGEDSQFRERLQQETGLAANEIKESDSFNLEIPTTDSLAMSRFVKEHHAEKHNLLFVANDYFKVSNLRESVLRYPSKKLTVLQKDEVQVRDILKAHKIFIEKEAFNYFAAKYTNLLNTNVDGRIKIMYALTTIRGVGRRYANLVCKKADVDLSKRAGELTQEELERIVTIMQHPTQYKIPAWFLNRQKDVVDGGDHHVLANNLESKLRDDLERLKKMRAHRGLRHSWHLRVRGQHTKTTGRRGKSA</sequence>
<dbReference type="Gene3D" id="4.10.910.10">
    <property type="entry name" value="30s ribosomal protein s13, domain 2"/>
    <property type="match status" value="1"/>
</dbReference>
<evidence type="ECO:0000256" key="5">
    <source>
        <dbReference type="ARBA" id="ARBA00022980"/>
    </source>
</evidence>
<dbReference type="FunFam" id="1.10.8.50:FF:000002">
    <property type="entry name" value="40S ribosomal protein S18"/>
    <property type="match status" value="1"/>
</dbReference>
<accession>A0A099NXA4</accession>
<dbReference type="PANTHER" id="PTHR10871:SF3">
    <property type="entry name" value="SMALL RIBOSOMAL SUBUNIT PROTEIN US13"/>
    <property type="match status" value="1"/>
</dbReference>
<dbReference type="eggNOG" id="KOG1624">
    <property type="taxonomic scope" value="Eukaryota"/>
</dbReference>